<evidence type="ECO:0000313" key="6">
    <source>
        <dbReference type="EMBL" id="MFK7642749.1"/>
    </source>
</evidence>
<keyword evidence="7" id="KW-1185">Reference proteome</keyword>
<evidence type="ECO:0000256" key="5">
    <source>
        <dbReference type="ARBA" id="ARBA00023136"/>
    </source>
</evidence>
<evidence type="ECO:0000313" key="7">
    <source>
        <dbReference type="Proteomes" id="UP001621964"/>
    </source>
</evidence>
<dbReference type="InterPro" id="IPR007156">
    <property type="entry name" value="MamQ_LemA"/>
</dbReference>
<sequence>MGLLILLFISISAAGLMMFREKLTLSRKHCAETFSAMKAALRLRHQSVRHMIDASQLYMLGLDKLNNDLAATCSRAEALLDAASSPQDATVADLDKAESDLTDMLQQLQRVFDTYPESKTDVYLTAKSENMDAAETATVAVRQSYNQSAAGYNRLRAKFPLGLFAGLLGHHADAGVLKFEDSNAAQMSRYLKM</sequence>
<dbReference type="PANTHER" id="PTHR34478">
    <property type="entry name" value="PROTEIN LEMA"/>
    <property type="match status" value="1"/>
</dbReference>
<dbReference type="InterPro" id="IPR023353">
    <property type="entry name" value="LemA-like_dom_sf"/>
</dbReference>
<reference evidence="6 7" key="1">
    <citation type="submission" date="2024-11" db="EMBL/GenBank/DDBJ databases">
        <authorList>
            <person name="Mikucki A.G."/>
            <person name="Kahler C.M."/>
        </authorList>
    </citation>
    <scope>NUCLEOTIDE SEQUENCE [LARGE SCALE GENOMIC DNA]</scope>
    <source>
        <strain evidence="6 7">EXNM717</strain>
    </source>
</reference>
<evidence type="ECO:0000256" key="3">
    <source>
        <dbReference type="ARBA" id="ARBA00022692"/>
    </source>
</evidence>
<name>A0ABW8Q5A6_9NEIS</name>
<dbReference type="Gene3D" id="1.20.1440.20">
    <property type="entry name" value="LemA-like domain"/>
    <property type="match status" value="1"/>
</dbReference>
<comment type="caution">
    <text evidence="6">The sequence shown here is derived from an EMBL/GenBank/DDBJ whole genome shotgun (WGS) entry which is preliminary data.</text>
</comment>
<keyword evidence="4" id="KW-1133">Transmembrane helix</keyword>
<evidence type="ECO:0000256" key="1">
    <source>
        <dbReference type="ARBA" id="ARBA00004167"/>
    </source>
</evidence>
<evidence type="ECO:0000256" key="4">
    <source>
        <dbReference type="ARBA" id="ARBA00022989"/>
    </source>
</evidence>
<dbReference type="PANTHER" id="PTHR34478:SF1">
    <property type="entry name" value="PROTEIN LEMA"/>
    <property type="match status" value="1"/>
</dbReference>
<dbReference type="RefSeq" id="WP_308024505.1">
    <property type="nucleotide sequence ID" value="NZ_CAUJQB010000180.1"/>
</dbReference>
<comment type="similarity">
    <text evidence="2">Belongs to the LemA family.</text>
</comment>
<dbReference type="Proteomes" id="UP001621964">
    <property type="component" value="Unassembled WGS sequence"/>
</dbReference>
<comment type="subcellular location">
    <subcellularLocation>
        <location evidence="1">Membrane</location>
        <topology evidence="1">Single-pass membrane protein</topology>
    </subcellularLocation>
</comment>
<organism evidence="6 7">
    <name type="scientific">Neisseria oralis</name>
    <dbReference type="NCBI Taxonomy" id="1107316"/>
    <lineage>
        <taxon>Bacteria</taxon>
        <taxon>Pseudomonadati</taxon>
        <taxon>Pseudomonadota</taxon>
        <taxon>Betaproteobacteria</taxon>
        <taxon>Neisseriales</taxon>
        <taxon>Neisseriaceae</taxon>
        <taxon>Neisseria</taxon>
    </lineage>
</organism>
<dbReference type="EMBL" id="JBJGEB010000010">
    <property type="protein sequence ID" value="MFK7642749.1"/>
    <property type="molecule type" value="Genomic_DNA"/>
</dbReference>
<protein>
    <submittedName>
        <fullName evidence="6">LemA family protein</fullName>
    </submittedName>
</protein>
<keyword evidence="5" id="KW-0472">Membrane</keyword>
<evidence type="ECO:0000256" key="2">
    <source>
        <dbReference type="ARBA" id="ARBA00008854"/>
    </source>
</evidence>
<dbReference type="Pfam" id="PF04011">
    <property type="entry name" value="LemA"/>
    <property type="match status" value="1"/>
</dbReference>
<accession>A0ABW8Q5A6</accession>
<keyword evidence="3" id="KW-0812">Transmembrane</keyword>
<gene>
    <name evidence="6" type="ORF">ACI43T_09650</name>
</gene>
<proteinExistence type="inferred from homology"/>
<dbReference type="SUPFAM" id="SSF140478">
    <property type="entry name" value="LemA-like"/>
    <property type="match status" value="1"/>
</dbReference>